<evidence type="ECO:0000256" key="1">
    <source>
        <dbReference type="ARBA" id="ARBA00001933"/>
    </source>
</evidence>
<dbReference type="PANTHER" id="PTHR48097">
    <property type="entry name" value="L-THREONINE ALDOLASE-RELATED"/>
    <property type="match status" value="1"/>
</dbReference>
<evidence type="ECO:0000313" key="7">
    <source>
        <dbReference type="EMBL" id="TBW58583.1"/>
    </source>
</evidence>
<dbReference type="CDD" id="cd06502">
    <property type="entry name" value="TA_like"/>
    <property type="match status" value="1"/>
</dbReference>
<protein>
    <recommendedName>
        <fullName evidence="5">L-threonine aldolase</fullName>
        <ecNumber evidence="5">4.1.2.48</ecNumber>
    </recommendedName>
</protein>
<evidence type="ECO:0000256" key="3">
    <source>
        <dbReference type="ARBA" id="ARBA00011881"/>
    </source>
</evidence>
<gene>
    <name evidence="7" type="ORF">EZI54_04140</name>
</gene>
<dbReference type="EMBL" id="SJDL01000004">
    <property type="protein sequence ID" value="TBW58583.1"/>
    <property type="molecule type" value="Genomic_DNA"/>
</dbReference>
<keyword evidence="4 5" id="KW-0663">Pyridoxal phosphate</keyword>
<dbReference type="Proteomes" id="UP000313645">
    <property type="component" value="Unassembled WGS sequence"/>
</dbReference>
<reference evidence="7 8" key="1">
    <citation type="submission" date="2019-02" db="EMBL/GenBank/DDBJ databases">
        <title>Marinobacter halodurans sp. nov., a marine bacterium isolated from sea tidal flat.</title>
        <authorList>
            <person name="Yoo Y."/>
            <person name="Lee D.W."/>
            <person name="Kim B.S."/>
            <person name="Kim J.-J."/>
        </authorList>
    </citation>
    <scope>NUCLEOTIDE SEQUENCE [LARGE SCALE GENOMIC DNA]</scope>
    <source>
        <strain evidence="7 8">YJ-S3-2</strain>
    </source>
</reference>
<dbReference type="SUPFAM" id="SSF53383">
    <property type="entry name" value="PLP-dependent transferases"/>
    <property type="match status" value="1"/>
</dbReference>
<dbReference type="InterPro" id="IPR015422">
    <property type="entry name" value="PyrdxlP-dep_Trfase_small"/>
</dbReference>
<dbReference type="PIRSF" id="PIRSF038940">
    <property type="entry name" value="Low_specificity_LTA"/>
    <property type="match status" value="1"/>
</dbReference>
<keyword evidence="5" id="KW-0456">Lyase</keyword>
<dbReference type="InterPro" id="IPR001597">
    <property type="entry name" value="ArAA_b-elim_lyase/Thr_aldolase"/>
</dbReference>
<dbReference type="EC" id="4.1.2.48" evidence="5"/>
<feature type="domain" description="Aromatic amino acid beta-eliminating lyase/threonine aldolase" evidence="6">
    <location>
        <begin position="6"/>
        <end position="293"/>
    </location>
</feature>
<comment type="function">
    <text evidence="5">Catalyzes the cleavage of L-allo-threonine and L-threonine to glycine and acetaldehyde.</text>
</comment>
<proteinExistence type="inferred from homology"/>
<accession>A0ABY1ZSZ9</accession>
<evidence type="ECO:0000256" key="2">
    <source>
        <dbReference type="ARBA" id="ARBA00006966"/>
    </source>
</evidence>
<comment type="similarity">
    <text evidence="2 5">Belongs to the threonine aldolase family.</text>
</comment>
<comment type="catalytic activity">
    <reaction evidence="5">
        <text>L-allo-threonine = acetaldehyde + glycine</text>
        <dbReference type="Rhea" id="RHEA:26209"/>
        <dbReference type="ChEBI" id="CHEBI:15343"/>
        <dbReference type="ChEBI" id="CHEBI:57305"/>
        <dbReference type="ChEBI" id="CHEBI:58585"/>
        <dbReference type="EC" id="4.1.2.48"/>
    </reaction>
</comment>
<evidence type="ECO:0000256" key="4">
    <source>
        <dbReference type="ARBA" id="ARBA00022898"/>
    </source>
</evidence>
<dbReference type="Gene3D" id="3.90.1150.10">
    <property type="entry name" value="Aspartate Aminotransferase, domain 1"/>
    <property type="match status" value="1"/>
</dbReference>
<dbReference type="PANTHER" id="PTHR48097:SF5">
    <property type="entry name" value="LOW SPECIFICITY L-THREONINE ALDOLASE"/>
    <property type="match status" value="1"/>
</dbReference>
<dbReference type="Pfam" id="PF01212">
    <property type="entry name" value="Beta_elim_lyase"/>
    <property type="match status" value="1"/>
</dbReference>
<evidence type="ECO:0000256" key="5">
    <source>
        <dbReference type="PIRNR" id="PIRNR038940"/>
    </source>
</evidence>
<dbReference type="InterPro" id="IPR015421">
    <property type="entry name" value="PyrdxlP-dep_Trfase_major"/>
</dbReference>
<name>A0ABY1ZSZ9_9GAMM</name>
<dbReference type="InterPro" id="IPR015424">
    <property type="entry name" value="PyrdxlP-dep_Trfase"/>
</dbReference>
<comment type="subunit">
    <text evidence="3">Homotetramer.</text>
</comment>
<keyword evidence="8" id="KW-1185">Reference proteome</keyword>
<dbReference type="RefSeq" id="WP_131479339.1">
    <property type="nucleotide sequence ID" value="NZ_SJDL01000004.1"/>
</dbReference>
<sequence>MPHNEQFASDNYAGICPQAMDYMARANERDASAYGEDPWTQMAADRLRETFESDCEVYFVFNGTAANSLSLAAMCQSFHSVICHELAHVETDECGGPEYASNGSKLLVGTGPDGKLTPQSIEQMVTRRTDIHYPKPRVITLTQSTEVGTLYSIEELKAIREVADHYGLRIHMDGARFANAVAALDATPAEITWKAGVDVLCFSGTKNGLAVGEAILFFNRQLAEDFEWRCKQAGQLASKMRFISAPWCGLLEDDTWLKNATHANACAERLEDGIRGIAGLELCFPRQSNAVFVDLPGDVQTALRARGWHFYTFIGGAARFVCSWSSTLPQVDRLVQDIGEVMRNR</sequence>
<comment type="catalytic activity">
    <reaction evidence="5">
        <text>L-threonine = acetaldehyde + glycine</text>
        <dbReference type="Rhea" id="RHEA:19625"/>
        <dbReference type="ChEBI" id="CHEBI:15343"/>
        <dbReference type="ChEBI" id="CHEBI:57305"/>
        <dbReference type="ChEBI" id="CHEBI:57926"/>
        <dbReference type="EC" id="4.1.2.48"/>
    </reaction>
</comment>
<organism evidence="7 8">
    <name type="scientific">Marinobacter halodurans</name>
    <dbReference type="NCBI Taxonomy" id="2528979"/>
    <lineage>
        <taxon>Bacteria</taxon>
        <taxon>Pseudomonadati</taxon>
        <taxon>Pseudomonadota</taxon>
        <taxon>Gammaproteobacteria</taxon>
        <taxon>Pseudomonadales</taxon>
        <taxon>Marinobacteraceae</taxon>
        <taxon>Marinobacter</taxon>
    </lineage>
</organism>
<comment type="cofactor">
    <cofactor evidence="1 5">
        <name>pyridoxal 5'-phosphate</name>
        <dbReference type="ChEBI" id="CHEBI:597326"/>
    </cofactor>
</comment>
<evidence type="ECO:0000313" key="8">
    <source>
        <dbReference type="Proteomes" id="UP000313645"/>
    </source>
</evidence>
<evidence type="ECO:0000259" key="6">
    <source>
        <dbReference type="Pfam" id="PF01212"/>
    </source>
</evidence>
<comment type="caution">
    <text evidence="7">The sequence shown here is derived from an EMBL/GenBank/DDBJ whole genome shotgun (WGS) entry which is preliminary data.</text>
</comment>
<dbReference type="InterPro" id="IPR026273">
    <property type="entry name" value="Low_specificity_L-TA_bact"/>
</dbReference>
<dbReference type="Gene3D" id="3.40.640.10">
    <property type="entry name" value="Type I PLP-dependent aspartate aminotransferase-like (Major domain)"/>
    <property type="match status" value="1"/>
</dbReference>